<dbReference type="AlphaFoldDB" id="A0A413SVT2"/>
<reference evidence="2 3" key="1">
    <citation type="submission" date="2018-08" db="EMBL/GenBank/DDBJ databases">
        <title>A genome reference for cultivated species of the human gut microbiota.</title>
        <authorList>
            <person name="Zou Y."/>
            <person name="Xue W."/>
            <person name="Luo G."/>
        </authorList>
    </citation>
    <scope>NUCLEOTIDE SEQUENCE [LARGE SCALE GENOMIC DNA]</scope>
    <source>
        <strain evidence="2 3">AM42-38</strain>
    </source>
</reference>
<evidence type="ECO:0000256" key="1">
    <source>
        <dbReference type="SAM" id="SignalP"/>
    </source>
</evidence>
<evidence type="ECO:0000313" key="3">
    <source>
        <dbReference type="Proteomes" id="UP000283855"/>
    </source>
</evidence>
<evidence type="ECO:0000313" key="2">
    <source>
        <dbReference type="EMBL" id="RHA73124.1"/>
    </source>
</evidence>
<dbReference type="Pfam" id="PF16139">
    <property type="entry name" value="DUF4847"/>
    <property type="match status" value="1"/>
</dbReference>
<dbReference type="Gene3D" id="2.40.128.270">
    <property type="match status" value="1"/>
</dbReference>
<feature type="signal peptide" evidence="1">
    <location>
        <begin position="1"/>
        <end position="23"/>
    </location>
</feature>
<feature type="chain" id="PRO_5019267506" evidence="1">
    <location>
        <begin position="24"/>
        <end position="154"/>
    </location>
</feature>
<name>A0A413SVT2_9BACT</name>
<keyword evidence="1" id="KW-0732">Signal</keyword>
<accession>A0A413SVT2</accession>
<dbReference type="CDD" id="cd14492">
    <property type="entry name" value="lipocalin_MxiM-like"/>
    <property type="match status" value="1"/>
</dbReference>
<dbReference type="EMBL" id="QSFT01000044">
    <property type="protein sequence ID" value="RHA73124.1"/>
    <property type="molecule type" value="Genomic_DNA"/>
</dbReference>
<dbReference type="RefSeq" id="WP_118400982.1">
    <property type="nucleotide sequence ID" value="NZ_CABJGD010000044.1"/>
</dbReference>
<proteinExistence type="predicted"/>
<organism evidence="2 3">
    <name type="scientific">Phocaeicola coprophilus</name>
    <dbReference type="NCBI Taxonomy" id="387090"/>
    <lineage>
        <taxon>Bacteria</taxon>
        <taxon>Pseudomonadati</taxon>
        <taxon>Bacteroidota</taxon>
        <taxon>Bacteroidia</taxon>
        <taxon>Bacteroidales</taxon>
        <taxon>Bacteroidaceae</taxon>
        <taxon>Phocaeicola</taxon>
    </lineage>
</organism>
<comment type="caution">
    <text evidence="2">The sequence shown here is derived from an EMBL/GenBank/DDBJ whole genome shotgun (WGS) entry which is preliminary data.</text>
</comment>
<dbReference type="Proteomes" id="UP000283855">
    <property type="component" value="Unassembled WGS sequence"/>
</dbReference>
<sequence>MQILKRLIYLLALLPMMMLNSCAEDDVNEIFVSGQWALINYYNNIDWGGKLNNQGTPQYTKPQDLEELLAYTITFDTDGTLTGTLSNGTFTGKWKADAEGRTFSISSMKTPDNLKGKDKEFISFLNGVKYYRGDSKTLQLAPEGATTCIQFAHP</sequence>
<protein>
    <submittedName>
        <fullName evidence="2">DUF4847 domain-containing protein</fullName>
    </submittedName>
</protein>
<gene>
    <name evidence="2" type="ORF">DW921_14025</name>
</gene>
<dbReference type="InterPro" id="IPR038670">
    <property type="entry name" value="HslJ-like_sf"/>
</dbReference>
<dbReference type="InterPro" id="IPR032316">
    <property type="entry name" value="DUF4847"/>
</dbReference>